<keyword evidence="1" id="KW-0472">Membrane</keyword>
<keyword evidence="3" id="KW-1185">Reference proteome</keyword>
<dbReference type="VEuPathDB" id="FungiDB:AB675_3598"/>
<accession>A0A0N0NJN6</accession>
<feature type="transmembrane region" description="Helical" evidence="1">
    <location>
        <begin position="91"/>
        <end position="113"/>
    </location>
</feature>
<protein>
    <submittedName>
        <fullName evidence="2">Uncharacterized protein</fullName>
    </submittedName>
</protein>
<proteinExistence type="predicted"/>
<dbReference type="RefSeq" id="XP_017997061.1">
    <property type="nucleotide sequence ID" value="XM_018143662.1"/>
</dbReference>
<dbReference type="GeneID" id="28735542"/>
<organism evidence="2 3">
    <name type="scientific">Cyphellophora attinorum</name>
    <dbReference type="NCBI Taxonomy" id="1664694"/>
    <lineage>
        <taxon>Eukaryota</taxon>
        <taxon>Fungi</taxon>
        <taxon>Dikarya</taxon>
        <taxon>Ascomycota</taxon>
        <taxon>Pezizomycotina</taxon>
        <taxon>Eurotiomycetes</taxon>
        <taxon>Chaetothyriomycetidae</taxon>
        <taxon>Chaetothyriales</taxon>
        <taxon>Cyphellophoraceae</taxon>
        <taxon>Cyphellophora</taxon>
    </lineage>
</organism>
<keyword evidence="1" id="KW-0812">Transmembrane</keyword>
<comment type="caution">
    <text evidence="2">The sequence shown here is derived from an EMBL/GenBank/DDBJ whole genome shotgun (WGS) entry which is preliminary data.</text>
</comment>
<evidence type="ECO:0000313" key="3">
    <source>
        <dbReference type="Proteomes" id="UP000038010"/>
    </source>
</evidence>
<name>A0A0N0NJN6_9EURO</name>
<keyword evidence="1" id="KW-1133">Transmembrane helix</keyword>
<gene>
    <name evidence="2" type="ORF">AB675_3598</name>
</gene>
<feature type="transmembrane region" description="Helical" evidence="1">
    <location>
        <begin position="209"/>
        <end position="232"/>
    </location>
</feature>
<dbReference type="Proteomes" id="UP000038010">
    <property type="component" value="Unassembled WGS sequence"/>
</dbReference>
<reference evidence="2 3" key="1">
    <citation type="submission" date="2015-06" db="EMBL/GenBank/DDBJ databases">
        <title>Draft genome of the ant-associated black yeast Phialophora attae CBS 131958.</title>
        <authorList>
            <person name="Moreno L.F."/>
            <person name="Stielow B.J."/>
            <person name="de Hoog S."/>
            <person name="Vicente V.A."/>
            <person name="Weiss V.A."/>
            <person name="de Vries M."/>
            <person name="Cruz L.M."/>
            <person name="Souza E.M."/>
        </authorList>
    </citation>
    <scope>NUCLEOTIDE SEQUENCE [LARGE SCALE GENOMIC DNA]</scope>
    <source>
        <strain evidence="2 3">CBS 131958</strain>
    </source>
</reference>
<dbReference type="AlphaFoldDB" id="A0A0N0NJN6"/>
<feature type="transmembrane region" description="Helical" evidence="1">
    <location>
        <begin position="172"/>
        <end position="197"/>
    </location>
</feature>
<evidence type="ECO:0000256" key="1">
    <source>
        <dbReference type="SAM" id="Phobius"/>
    </source>
</evidence>
<sequence length="253" mass="28730">MESILEVILKSSLHCTNPDMRAQFEQERVKAPPAQYKVPVVEVRISDPDNLGSEENRSTAAMSTDRLDSRHADPLVISEIVPDRSENWPRYMLRICVLFLAGYLATQLVYQLLQLLLNPGKYGHIVMVPYWLGRYWRLDRGTYCSTVLGVLIATNDIIPDPSKPWLRYIHRICWHCAIGWFGSWLLIDELVSSILFYTTSQGTDGYDPFLAYGAFLQSCCWNVAVGLLVAFYNEITSLLSPAGSDKRRGTECT</sequence>
<evidence type="ECO:0000313" key="2">
    <source>
        <dbReference type="EMBL" id="KPI37098.1"/>
    </source>
</evidence>
<dbReference type="EMBL" id="LFJN01000026">
    <property type="protein sequence ID" value="KPI37098.1"/>
    <property type="molecule type" value="Genomic_DNA"/>
</dbReference>